<comment type="caution">
    <text evidence="2">The sequence shown here is derived from an EMBL/GenBank/DDBJ whole genome shotgun (WGS) entry which is preliminary data.</text>
</comment>
<proteinExistence type="predicted"/>
<dbReference type="AlphaFoldDB" id="A0A5B7HA81"/>
<keyword evidence="3" id="KW-1185">Reference proteome</keyword>
<evidence type="ECO:0000256" key="1">
    <source>
        <dbReference type="SAM" id="MobiDB-lite"/>
    </source>
</evidence>
<evidence type="ECO:0000313" key="3">
    <source>
        <dbReference type="Proteomes" id="UP000324222"/>
    </source>
</evidence>
<name>A0A5B7HA81_PORTR</name>
<organism evidence="2 3">
    <name type="scientific">Portunus trituberculatus</name>
    <name type="common">Swimming crab</name>
    <name type="synonym">Neptunus trituberculatus</name>
    <dbReference type="NCBI Taxonomy" id="210409"/>
    <lineage>
        <taxon>Eukaryota</taxon>
        <taxon>Metazoa</taxon>
        <taxon>Ecdysozoa</taxon>
        <taxon>Arthropoda</taxon>
        <taxon>Crustacea</taxon>
        <taxon>Multicrustacea</taxon>
        <taxon>Malacostraca</taxon>
        <taxon>Eumalacostraca</taxon>
        <taxon>Eucarida</taxon>
        <taxon>Decapoda</taxon>
        <taxon>Pleocyemata</taxon>
        <taxon>Brachyura</taxon>
        <taxon>Eubrachyura</taxon>
        <taxon>Portunoidea</taxon>
        <taxon>Portunidae</taxon>
        <taxon>Portuninae</taxon>
        <taxon>Portunus</taxon>
    </lineage>
</organism>
<gene>
    <name evidence="2" type="ORF">E2C01_062161</name>
</gene>
<dbReference type="Proteomes" id="UP000324222">
    <property type="component" value="Unassembled WGS sequence"/>
</dbReference>
<dbReference type="EMBL" id="VSRR010027052">
    <property type="protein sequence ID" value="MPC67972.1"/>
    <property type="molecule type" value="Genomic_DNA"/>
</dbReference>
<reference evidence="2 3" key="1">
    <citation type="submission" date="2019-05" db="EMBL/GenBank/DDBJ databases">
        <title>Another draft genome of Portunus trituberculatus and its Hox gene families provides insights of decapod evolution.</title>
        <authorList>
            <person name="Jeong J.-H."/>
            <person name="Song I."/>
            <person name="Kim S."/>
            <person name="Choi T."/>
            <person name="Kim D."/>
            <person name="Ryu S."/>
            <person name="Kim W."/>
        </authorList>
    </citation>
    <scope>NUCLEOTIDE SEQUENCE [LARGE SCALE GENOMIC DNA]</scope>
    <source>
        <tissue evidence="2">Muscle</tissue>
    </source>
</reference>
<feature type="region of interest" description="Disordered" evidence="1">
    <location>
        <begin position="1"/>
        <end position="29"/>
    </location>
</feature>
<sequence length="77" mass="8438">MESGGDQKRGHTAAGDGSDEASISLTRQRHPHTPSLIFILMRPFSATRGRTGLPRRGETFLLTLVNNYPGIFLSDLI</sequence>
<protein>
    <submittedName>
        <fullName evidence="2">Uncharacterized protein</fullName>
    </submittedName>
</protein>
<accession>A0A5B7HA81</accession>
<evidence type="ECO:0000313" key="2">
    <source>
        <dbReference type="EMBL" id="MPC67972.1"/>
    </source>
</evidence>